<evidence type="ECO:0000256" key="2">
    <source>
        <dbReference type="ARBA" id="ARBA00012438"/>
    </source>
</evidence>
<reference evidence="9 10" key="1">
    <citation type="submission" date="2019-08" db="EMBL/GenBank/DDBJ databases">
        <title>Genome of Phaeodactylibacter luteus.</title>
        <authorList>
            <person name="Bowman J.P."/>
        </authorList>
    </citation>
    <scope>NUCLEOTIDE SEQUENCE [LARGE SCALE GENOMIC DNA]</scope>
    <source>
        <strain evidence="9 10">KCTC 42180</strain>
    </source>
</reference>
<keyword evidence="5 9" id="KW-0418">Kinase</keyword>
<dbReference type="Pfam" id="PF02518">
    <property type="entry name" value="HATPase_c"/>
    <property type="match status" value="1"/>
</dbReference>
<evidence type="ECO:0000256" key="3">
    <source>
        <dbReference type="ARBA" id="ARBA00022553"/>
    </source>
</evidence>
<dbReference type="PROSITE" id="PS50109">
    <property type="entry name" value="HIS_KIN"/>
    <property type="match status" value="1"/>
</dbReference>
<dbReference type="InterPro" id="IPR005467">
    <property type="entry name" value="His_kinase_dom"/>
</dbReference>
<keyword evidence="7" id="KW-0812">Transmembrane</keyword>
<dbReference type="SUPFAM" id="SSF55874">
    <property type="entry name" value="ATPase domain of HSP90 chaperone/DNA topoisomerase II/histidine kinase"/>
    <property type="match status" value="1"/>
</dbReference>
<dbReference type="InterPro" id="IPR003661">
    <property type="entry name" value="HisK_dim/P_dom"/>
</dbReference>
<evidence type="ECO:0000313" key="10">
    <source>
        <dbReference type="Proteomes" id="UP000321580"/>
    </source>
</evidence>
<dbReference type="EMBL" id="VOOR01000020">
    <property type="protein sequence ID" value="TXB62999.1"/>
    <property type="molecule type" value="Genomic_DNA"/>
</dbReference>
<feature type="coiled-coil region" evidence="6">
    <location>
        <begin position="177"/>
        <end position="204"/>
    </location>
</feature>
<dbReference type="InterPro" id="IPR036097">
    <property type="entry name" value="HisK_dim/P_sf"/>
</dbReference>
<dbReference type="PRINTS" id="PR00344">
    <property type="entry name" value="BCTRLSENSOR"/>
</dbReference>
<dbReference type="InterPro" id="IPR003594">
    <property type="entry name" value="HATPase_dom"/>
</dbReference>
<sequence>MDTLYRHLHIVLILSSIYPFTNANAAQLPAPAVLEVRAFEEGDASWHTLPLSPDRLRMPVHYEAFELLLPAYPQPMEYKIEGLSPKWSALPPANKLPLHRLPDGEYQLLLRPAGATAATMALPIKAPRVWYLQTWFLLSFLTANILKVIGFFRWREKSLRKERDKLEGEVAARTAEIEADKAVIANQKEELESANQTKDKLLAMIGHELRGPLYYLSNLSARVEYLLQSNKPEKVLQLTSQLTTSTRNLNQLMNNLLHWSLLQAGKMSARKQSVALHSIIDHLLQVNSPSASMKKVAIRQNCQPGITVESDQQGLTIALQNLISNAVKFTPEGGEVNIEAREEAKYVTICVKDTGVGMDDAQVRQLFSNSINESQQGTAGERGTGIGLAIAHDLIQLNKGEISVFSKPGKGSAFEVRLPKTTVQIERPMLQERA</sequence>
<dbReference type="SMART" id="SM00388">
    <property type="entry name" value="HisKA"/>
    <property type="match status" value="1"/>
</dbReference>
<evidence type="ECO:0000256" key="6">
    <source>
        <dbReference type="SAM" id="Coils"/>
    </source>
</evidence>
<comment type="caution">
    <text evidence="9">The sequence shown here is derived from an EMBL/GenBank/DDBJ whole genome shotgun (WGS) entry which is preliminary data.</text>
</comment>
<feature type="transmembrane region" description="Helical" evidence="7">
    <location>
        <begin position="130"/>
        <end position="152"/>
    </location>
</feature>
<dbReference type="SMART" id="SM00387">
    <property type="entry name" value="HATPase_c"/>
    <property type="match status" value="1"/>
</dbReference>
<keyword evidence="3" id="KW-0597">Phosphoprotein</keyword>
<proteinExistence type="predicted"/>
<keyword evidence="10" id="KW-1185">Reference proteome</keyword>
<keyword evidence="7" id="KW-1133">Transmembrane helix</keyword>
<dbReference type="GO" id="GO:0000155">
    <property type="term" value="F:phosphorelay sensor kinase activity"/>
    <property type="evidence" value="ECO:0007669"/>
    <property type="project" value="InterPro"/>
</dbReference>
<dbReference type="InterPro" id="IPR004358">
    <property type="entry name" value="Sig_transdc_His_kin-like_C"/>
</dbReference>
<keyword evidence="4" id="KW-0808">Transferase</keyword>
<name>A0A5C6RM65_9BACT</name>
<evidence type="ECO:0000313" key="9">
    <source>
        <dbReference type="EMBL" id="TXB62999.1"/>
    </source>
</evidence>
<dbReference type="Gene3D" id="1.10.287.130">
    <property type="match status" value="1"/>
</dbReference>
<dbReference type="Proteomes" id="UP000321580">
    <property type="component" value="Unassembled WGS sequence"/>
</dbReference>
<dbReference type="FunFam" id="3.30.565.10:FF:000006">
    <property type="entry name" value="Sensor histidine kinase WalK"/>
    <property type="match status" value="1"/>
</dbReference>
<evidence type="ECO:0000256" key="4">
    <source>
        <dbReference type="ARBA" id="ARBA00022679"/>
    </source>
</evidence>
<evidence type="ECO:0000256" key="7">
    <source>
        <dbReference type="SAM" id="Phobius"/>
    </source>
</evidence>
<organism evidence="9 10">
    <name type="scientific">Phaeodactylibacter luteus</name>
    <dbReference type="NCBI Taxonomy" id="1564516"/>
    <lineage>
        <taxon>Bacteria</taxon>
        <taxon>Pseudomonadati</taxon>
        <taxon>Bacteroidota</taxon>
        <taxon>Saprospiria</taxon>
        <taxon>Saprospirales</taxon>
        <taxon>Haliscomenobacteraceae</taxon>
        <taxon>Phaeodactylibacter</taxon>
    </lineage>
</organism>
<evidence type="ECO:0000256" key="1">
    <source>
        <dbReference type="ARBA" id="ARBA00000085"/>
    </source>
</evidence>
<dbReference type="AlphaFoldDB" id="A0A5C6RM65"/>
<dbReference type="OrthoDB" id="9781208at2"/>
<dbReference type="PANTHER" id="PTHR43547:SF2">
    <property type="entry name" value="HYBRID SIGNAL TRANSDUCTION HISTIDINE KINASE C"/>
    <property type="match status" value="1"/>
</dbReference>
<dbReference type="Gene3D" id="3.30.565.10">
    <property type="entry name" value="Histidine kinase-like ATPase, C-terminal domain"/>
    <property type="match status" value="1"/>
</dbReference>
<dbReference type="SUPFAM" id="SSF47384">
    <property type="entry name" value="Homodimeric domain of signal transducing histidine kinase"/>
    <property type="match status" value="1"/>
</dbReference>
<accession>A0A5C6RM65</accession>
<gene>
    <name evidence="9" type="ORF">FRY97_10850</name>
</gene>
<keyword evidence="7" id="KW-0472">Membrane</keyword>
<dbReference type="RefSeq" id="WP_147167554.1">
    <property type="nucleotide sequence ID" value="NZ_VOOR01000020.1"/>
</dbReference>
<protein>
    <recommendedName>
        <fullName evidence="2">histidine kinase</fullName>
        <ecNumber evidence="2">2.7.13.3</ecNumber>
    </recommendedName>
</protein>
<dbReference type="PANTHER" id="PTHR43547">
    <property type="entry name" value="TWO-COMPONENT HISTIDINE KINASE"/>
    <property type="match status" value="1"/>
</dbReference>
<keyword evidence="6" id="KW-0175">Coiled coil</keyword>
<evidence type="ECO:0000259" key="8">
    <source>
        <dbReference type="PROSITE" id="PS50109"/>
    </source>
</evidence>
<dbReference type="InterPro" id="IPR036890">
    <property type="entry name" value="HATPase_C_sf"/>
</dbReference>
<feature type="domain" description="Histidine kinase" evidence="8">
    <location>
        <begin position="204"/>
        <end position="422"/>
    </location>
</feature>
<evidence type="ECO:0000256" key="5">
    <source>
        <dbReference type="ARBA" id="ARBA00022777"/>
    </source>
</evidence>
<comment type="catalytic activity">
    <reaction evidence="1">
        <text>ATP + protein L-histidine = ADP + protein N-phospho-L-histidine.</text>
        <dbReference type="EC" id="2.7.13.3"/>
    </reaction>
</comment>
<dbReference type="EC" id="2.7.13.3" evidence="2"/>